<protein>
    <submittedName>
        <fullName evidence="1">Uncharacterized protein</fullName>
    </submittedName>
</protein>
<dbReference type="AlphaFoldDB" id="A0A4S3J2Q1"/>
<sequence>MYVFRVQWVYVLKLGSKHVVSFSFAQQGVFA</sequence>
<comment type="caution">
    <text evidence="1">The sequence shown here is derived from an EMBL/GenBank/DDBJ whole genome shotgun (WGS) entry which is preliminary data.</text>
</comment>
<keyword evidence="2" id="KW-1185">Reference proteome</keyword>
<name>A0A4S3J2Q1_9EURO</name>
<dbReference type="VEuPathDB" id="FungiDB:EYZ11_012290"/>
<organism evidence="1 2">
    <name type="scientific">Aspergillus tanneri</name>
    <dbReference type="NCBI Taxonomy" id="1220188"/>
    <lineage>
        <taxon>Eukaryota</taxon>
        <taxon>Fungi</taxon>
        <taxon>Dikarya</taxon>
        <taxon>Ascomycota</taxon>
        <taxon>Pezizomycotina</taxon>
        <taxon>Eurotiomycetes</taxon>
        <taxon>Eurotiomycetidae</taxon>
        <taxon>Eurotiales</taxon>
        <taxon>Aspergillaceae</taxon>
        <taxon>Aspergillus</taxon>
        <taxon>Aspergillus subgen. Circumdati</taxon>
    </lineage>
</organism>
<dbReference type="Proteomes" id="UP000308092">
    <property type="component" value="Unassembled WGS sequence"/>
</dbReference>
<proteinExistence type="predicted"/>
<dbReference type="EMBL" id="SOSA01000893">
    <property type="protein sequence ID" value="THC88258.1"/>
    <property type="molecule type" value="Genomic_DNA"/>
</dbReference>
<accession>A0A4S3J2Q1</accession>
<evidence type="ECO:0000313" key="1">
    <source>
        <dbReference type="EMBL" id="THC88258.1"/>
    </source>
</evidence>
<evidence type="ECO:0000313" key="2">
    <source>
        <dbReference type="Proteomes" id="UP000308092"/>
    </source>
</evidence>
<reference evidence="1 2" key="1">
    <citation type="submission" date="2019-03" db="EMBL/GenBank/DDBJ databases">
        <title>The genome sequence of a newly discovered highly antifungal drug resistant Aspergillus species, Aspergillus tanneri NIH 1004.</title>
        <authorList>
            <person name="Mounaud S."/>
            <person name="Singh I."/>
            <person name="Joardar V."/>
            <person name="Pakala S."/>
            <person name="Pakala S."/>
            <person name="Venepally P."/>
            <person name="Hoover J."/>
            <person name="Nierman W."/>
            <person name="Chung J."/>
            <person name="Losada L."/>
        </authorList>
    </citation>
    <scope>NUCLEOTIDE SEQUENCE [LARGE SCALE GENOMIC DNA]</scope>
    <source>
        <strain evidence="1 2">NIH1004</strain>
    </source>
</reference>
<gene>
    <name evidence="1" type="ORF">EYZ11_012290</name>
</gene>